<keyword evidence="2" id="KW-0732">Signal</keyword>
<dbReference type="AlphaFoldDB" id="A0A9P0FTT9"/>
<keyword evidence="4" id="KW-1185">Reference proteome</keyword>
<dbReference type="Proteomes" id="UP001154114">
    <property type="component" value="Chromosome 22"/>
</dbReference>
<protein>
    <submittedName>
        <fullName evidence="3">Uncharacterized protein</fullName>
    </submittedName>
</protein>
<accession>A0A9P0FTT9</accession>
<gene>
    <name evidence="3" type="ORF">CINC_LOCUS7298</name>
</gene>
<feature type="compositionally biased region" description="Basic and acidic residues" evidence="1">
    <location>
        <begin position="83"/>
        <end position="101"/>
    </location>
</feature>
<evidence type="ECO:0000256" key="2">
    <source>
        <dbReference type="SAM" id="SignalP"/>
    </source>
</evidence>
<name>A0A9P0FTT9_CHRIL</name>
<evidence type="ECO:0000313" key="4">
    <source>
        <dbReference type="Proteomes" id="UP001154114"/>
    </source>
</evidence>
<feature type="region of interest" description="Disordered" evidence="1">
    <location>
        <begin position="81"/>
        <end position="194"/>
    </location>
</feature>
<sequence length="688" mass="77920">MKTSFQNALIVIILSNYFVGSQTQHNNFFGTDSIGQHSVANPVRFQDAFSGRGNTETDEFDSEPSLVDITFDDENYFQNVPDLNRKQKDDKKSETIKIKFEADDDEEDDDENDDQEEFDNNDEDTDDSQDPDDQESEESSNKPIKFEGEQNESDDKKTKSKRVVFEKQKPHKKKTKPTRERKLRNVENPPRMPMMPPYPGAGYYGYPGYGFLGTPQSSYPASTGMYPVSTSPYAYATTYPGMAYPAQSYPGYAQYPGSTYPPVASTYMPYPTPSYPNPVDTRPANPVVYIGPAKVDRGPSIRYPAQDYPSGPSALAQNVQRPPRRPKSLTQRAVSAVAEALTSIALYDDYQCVPRMLCEVAGGSTASSPTLQKATAGLQPLLGLLQSFDGVSSSPLIVFGRAAVLGVTSKNNPAACSRAYPQCPNDPEKLIYYLNNHNGGFFRFFGQPELSQPHNLEQFYGYLAGQYGLLQPQGAPNRYPNTGGYGLLPQYRELNEAKDIKAEAEERIQNKPHVNALDDVSSFDADDGPKWAFPEKDKTRDDEHVFRKEPERTVRESNSLKFPDDRPADEIRDIHKPIDYKYVRKQKNVFFPEENNYQTNDEKYQGNYEHNYNYNNYNNGYSNYDHNYQRPVSVNSNTNDYVYDYNHNIYVKRPRDVRPTDVTTLYVVRGNGDPNHPEIVRVRPGQSV</sequence>
<organism evidence="3 4">
    <name type="scientific">Chrysodeixis includens</name>
    <name type="common">Soybean looper</name>
    <name type="synonym">Pseudoplusia includens</name>
    <dbReference type="NCBI Taxonomy" id="689277"/>
    <lineage>
        <taxon>Eukaryota</taxon>
        <taxon>Metazoa</taxon>
        <taxon>Ecdysozoa</taxon>
        <taxon>Arthropoda</taxon>
        <taxon>Hexapoda</taxon>
        <taxon>Insecta</taxon>
        <taxon>Pterygota</taxon>
        <taxon>Neoptera</taxon>
        <taxon>Endopterygota</taxon>
        <taxon>Lepidoptera</taxon>
        <taxon>Glossata</taxon>
        <taxon>Ditrysia</taxon>
        <taxon>Noctuoidea</taxon>
        <taxon>Noctuidae</taxon>
        <taxon>Plusiinae</taxon>
        <taxon>Chrysodeixis</taxon>
    </lineage>
</organism>
<evidence type="ECO:0000256" key="1">
    <source>
        <dbReference type="SAM" id="MobiDB-lite"/>
    </source>
</evidence>
<feature type="region of interest" description="Disordered" evidence="1">
    <location>
        <begin position="509"/>
        <end position="548"/>
    </location>
</feature>
<feature type="compositionally biased region" description="Basic and acidic residues" evidence="1">
    <location>
        <begin position="527"/>
        <end position="548"/>
    </location>
</feature>
<feature type="signal peptide" evidence="2">
    <location>
        <begin position="1"/>
        <end position="23"/>
    </location>
</feature>
<evidence type="ECO:0000313" key="3">
    <source>
        <dbReference type="EMBL" id="CAH0596532.1"/>
    </source>
</evidence>
<feature type="compositionally biased region" description="Basic and acidic residues" evidence="1">
    <location>
        <begin position="144"/>
        <end position="168"/>
    </location>
</feature>
<feature type="region of interest" description="Disordered" evidence="1">
    <location>
        <begin position="304"/>
        <end position="329"/>
    </location>
</feature>
<feature type="chain" id="PRO_5040105169" evidence="2">
    <location>
        <begin position="24"/>
        <end position="688"/>
    </location>
</feature>
<feature type="compositionally biased region" description="Acidic residues" evidence="1">
    <location>
        <begin position="102"/>
        <end position="138"/>
    </location>
</feature>
<proteinExistence type="predicted"/>
<reference evidence="3" key="1">
    <citation type="submission" date="2021-12" db="EMBL/GenBank/DDBJ databases">
        <authorList>
            <person name="King R."/>
        </authorList>
    </citation>
    <scope>NUCLEOTIDE SEQUENCE</scope>
</reference>
<dbReference type="EMBL" id="LR824025">
    <property type="protein sequence ID" value="CAH0596532.1"/>
    <property type="molecule type" value="Genomic_DNA"/>
</dbReference>